<evidence type="ECO:0000256" key="2">
    <source>
        <dbReference type="ARBA" id="ARBA00004651"/>
    </source>
</evidence>
<name>A0A6A6VV93_9PEZI</name>
<comment type="subcellular location">
    <subcellularLocation>
        <location evidence="2">Cell membrane</location>
        <topology evidence="2">Multi-pass membrane protein</topology>
    </subcellularLocation>
</comment>
<keyword evidence="9 18" id="KW-0418">Kinase</keyword>
<evidence type="ECO:0000259" key="17">
    <source>
        <dbReference type="PROSITE" id="PS50110"/>
    </source>
</evidence>
<evidence type="ECO:0000256" key="3">
    <source>
        <dbReference type="ARBA" id="ARBA00012438"/>
    </source>
</evidence>
<dbReference type="Pfam" id="PF00512">
    <property type="entry name" value="HisKA"/>
    <property type="match status" value="1"/>
</dbReference>
<dbReference type="Proteomes" id="UP000799437">
    <property type="component" value="Unassembled WGS sequence"/>
</dbReference>
<dbReference type="InterPro" id="IPR000719">
    <property type="entry name" value="Prot_kinase_dom"/>
</dbReference>
<dbReference type="SUPFAM" id="SSF52540">
    <property type="entry name" value="P-loop containing nucleoside triphosphate hydrolases"/>
    <property type="match status" value="1"/>
</dbReference>
<dbReference type="FunFam" id="3.40.50.2300:FF:000285">
    <property type="entry name" value="Putative sensor histidine kinase/response regulator"/>
    <property type="match status" value="1"/>
</dbReference>
<sequence>MASEGRGTWISQIFQRLSEIPGYTWDTEKEPFHSSYDNWHFFGRRIPEAHRKNVETRVQHKSSMSGTIGAHTQARFLNGESTIPINNSKPSEEAVPVVARVSSHKLRLEREFTVCKAVVKRSDPECHHFIRPLEFIRLQPRAGQVALVVSISEAPGPNYLRELVEFGPNAYRGVQKADSWEFKSIESKKGKEISLQSFLHFAIGAATCCEVLHHQNGLVHGELRGDAFHLNRDTGRVKMINFGSGARSFEQGLTSFSGWSSLSREVGIEHKLQFIAPEQTGRLPAEPDLRTDIYSLGILFFTILTGENAFSGQTPLNVMQALLSSRLPPLTSKRLEVPEALSAVIQKMTQRKIDDRYHSTTGLKHDLIKIQNLLTEGDTAGLANFKIAAKDVSSFFSLPTGQIGRRDERQKIIDTIDRIAKRQHQPHALRSGVNTMSSTSSNDPRMESSHADDAFSESGSSEGRQDSRNGSGVDPAHANAATLGLVSPRTVANASSNEDMSDVKPLPAPRISSDHGRAASASINSSSIMRSNSLHSGSNESPSILLRKVQRLRRKGHCEIIAINGTAGLGKSCLVQSVQVHARSHGYFASTKFDQAKRTPFDPVLRLMSSIFRQIFSESDVSTEFHSMIRNTVYPVWGSLHAYLDLPAWLLDSGDHTNSSRQKSPPADVSRRASSPALQSTAAGSSGNTAADWLRSGGSNKSLRFKNTFLDVLRLLATESFIACSVDDLQFADSESLDLIRNIISSKIPILLIMTFRAEDMLPEWIRALLPRSTYIELKPFAEEETLDYVEATLHRDREYILPLAAVIQEKTRGNPFLIREVLDTCQRKNCIYYNWKDSLWEYDIDKIFSEFESQSYGEQINNDFITKKFRALAPETQSLLAWASMIGTSFSFSLIKDLMSGTYTCLEASPMPIVSSKDAVAGLEGALAVYIITTGDTEDRFRFSHDRYLQAAMALADDYSAAEMHFLIAQTMIKHGSQDNTVVGSKSLYVRSRHICLAADLIKSRLPERAAFRDVLYQAAEHACETGARETALFYYSNCLQLLQDDPWDESIDSQVSESGLPTAPWDASTLVQGSKIGAKHQASKDVNYQETLRLFTRTAECYWFQGLFEPALGLLQTTFNKAKDAVDKAPSWILQSRIWAIQGDSHNAWMALKTCLSDLGLTVHDASWEKIDSEQQALCAVVMQQEGGTALADRPLTKDRTLETIGPVLVELLSAAFWSNSLLFYQMTLEMVKLQLNRGTVPQLALGYLHWSSIVIGRFSNSKLGIDIAAIARRFLDRFGAEESCGAYTLGRFGTLYPLFIGHLETHIRHQIPSLNEANEASVQAGDRIMSLLNRGIVSSFRLQASDDLAEVEAYTQEAPAEYKNWQHDLRGGVLLISTAQFCKAMQGKTRTSSADGVLNDDNHDSTTYLQEIDLRSSNPRRPRTLYLSYLLEAQYRYGHFEEAIATGERLLTTMESLFCMRYTYSNLFFLSLSYIGLLRRRAENGETHVSSEGMSSMRGTLLTKIRGYYERIRSSTLFNDINYRLWLALLSAEIADVSGQVSEAMRSYEAALDDAELNNFTLDEGLAFELYAGSLIRQGAKRPAKRMMVEAISSYRRISALGKCTQLKDQYEWLLQGYSSLSTADAECQTTIIDTNNTEFRLSQNEAQENNKLGLETSADRTTAWLSPQYPNGRKAEASLPVMSNNATLSASGLDVIDLQGILEASQVLSSELKEDKLLSKMTEIILESTTADVSAIVVEDQTEWTVATVGTPDGVTTFPKGQPLQSVDDQIARQVTLYSLRFKEIVFVPNIIEDERFSNVPEAYLRRNPEGKAVICMPILHGNNVLLGSLYCEGPPNSFTERNVTVLGLLVNQIGISLANALMFKRIERVSASNVAMLDMQKQALAQARESENKAKIAEAIAIRNVQLKEEAARAKSLFLANVSHELRTPLNGVIGMSELLKASQMTTEQNSYADSIRTCADLLLSIINDLLDFSKLEAGKMNMIVTSLNLTETITEVVRALSYTNEERGLKTRVLLDDRLKDIFVLADGIRLHQVLMNLLSNAYKFTTEGAVTVSASVISETNDTVDITCSVADTGIGISKDQKNKLFLPFSQIESSSSRGYGGTGLGLSICKAIVSVMDGKIWLDSTPGVGTTVSFAITFKKVTETETEARGRDVNPMAKFSTPTAQEGQQAPGIIDLSTIPRDQLRICIAEDNLINQRIAISFVAKLGFQCEAFVDGSKTIEALERASREGKPFHLVLMDCQMPVKDGYDATRDIRRHPDPVVKNVLIIAMTASAIQGDREKCLEAGMNNYLAKPVR</sequence>
<dbReference type="InterPro" id="IPR005467">
    <property type="entry name" value="His_kinase_dom"/>
</dbReference>
<dbReference type="InterPro" id="IPR003018">
    <property type="entry name" value="GAF"/>
</dbReference>
<dbReference type="InterPro" id="IPR011006">
    <property type="entry name" value="CheY-like_superfamily"/>
</dbReference>
<dbReference type="Pfam" id="PF13191">
    <property type="entry name" value="AAA_16"/>
    <property type="match status" value="1"/>
</dbReference>
<dbReference type="InterPro" id="IPR003661">
    <property type="entry name" value="HisK_dim/P_dom"/>
</dbReference>
<dbReference type="PANTHER" id="PTHR43047:SF46">
    <property type="entry name" value="HISTIDINE KINASE_RESPONSE REGULATOR, PUTATIVE (AFU_ORTHOLOGUE AFUA_3G12550)-RELATED"/>
    <property type="match status" value="1"/>
</dbReference>
<accession>A0A6A6VV93</accession>
<feature type="compositionally biased region" description="Low complexity" evidence="14">
    <location>
        <begin position="518"/>
        <end position="533"/>
    </location>
</feature>
<dbReference type="SMART" id="SM00065">
    <property type="entry name" value="GAF"/>
    <property type="match status" value="1"/>
</dbReference>
<dbReference type="EC" id="2.7.13.3" evidence="3"/>
<feature type="compositionally biased region" description="Low complexity" evidence="14">
    <location>
        <begin position="680"/>
        <end position="689"/>
    </location>
</feature>
<feature type="domain" description="Histidine kinase" evidence="16">
    <location>
        <begin position="1926"/>
        <end position="2148"/>
    </location>
</feature>
<feature type="compositionally biased region" description="Basic and acidic residues" evidence="14">
    <location>
        <begin position="444"/>
        <end position="453"/>
    </location>
</feature>
<feature type="region of interest" description="Disordered" evidence="14">
    <location>
        <begin position="420"/>
        <end position="540"/>
    </location>
</feature>
<dbReference type="Pfam" id="PF02518">
    <property type="entry name" value="HATPase_c"/>
    <property type="match status" value="1"/>
</dbReference>
<evidence type="ECO:0000256" key="7">
    <source>
        <dbReference type="ARBA" id="ARBA00022692"/>
    </source>
</evidence>
<dbReference type="PROSITE" id="PS50110">
    <property type="entry name" value="RESPONSE_REGULATORY"/>
    <property type="match status" value="1"/>
</dbReference>
<dbReference type="PRINTS" id="PR00344">
    <property type="entry name" value="BCTRLSENSOR"/>
</dbReference>
<dbReference type="GO" id="GO:0000155">
    <property type="term" value="F:phosphorelay sensor kinase activity"/>
    <property type="evidence" value="ECO:0007669"/>
    <property type="project" value="InterPro"/>
</dbReference>
<evidence type="ECO:0000256" key="9">
    <source>
        <dbReference type="ARBA" id="ARBA00022777"/>
    </source>
</evidence>
<dbReference type="GeneID" id="54487265"/>
<dbReference type="InterPro" id="IPR041664">
    <property type="entry name" value="AAA_16"/>
</dbReference>
<dbReference type="CDD" id="cd00082">
    <property type="entry name" value="HisKA"/>
    <property type="match status" value="1"/>
</dbReference>
<dbReference type="SUPFAM" id="SSF47384">
    <property type="entry name" value="Homodimeric domain of signal transducing histidine kinase"/>
    <property type="match status" value="1"/>
</dbReference>
<dbReference type="SUPFAM" id="SSF56112">
    <property type="entry name" value="Protein kinase-like (PK-like)"/>
    <property type="match status" value="1"/>
</dbReference>
<evidence type="ECO:0000256" key="12">
    <source>
        <dbReference type="ARBA" id="ARBA00023136"/>
    </source>
</evidence>
<dbReference type="Gene3D" id="1.10.287.130">
    <property type="match status" value="1"/>
</dbReference>
<dbReference type="SUPFAM" id="SSF55874">
    <property type="entry name" value="ATPase domain of HSP90 chaperone/DNA topoisomerase II/histidine kinase"/>
    <property type="match status" value="1"/>
</dbReference>
<dbReference type="Gene3D" id="3.30.565.10">
    <property type="entry name" value="Histidine kinase-like ATPase, C-terminal domain"/>
    <property type="match status" value="1"/>
</dbReference>
<evidence type="ECO:0000256" key="11">
    <source>
        <dbReference type="ARBA" id="ARBA00022989"/>
    </source>
</evidence>
<dbReference type="GO" id="GO:0005886">
    <property type="term" value="C:plasma membrane"/>
    <property type="evidence" value="ECO:0007669"/>
    <property type="project" value="UniProtKB-SubCell"/>
</dbReference>
<evidence type="ECO:0000259" key="15">
    <source>
        <dbReference type="PROSITE" id="PS50011"/>
    </source>
</evidence>
<dbReference type="InterPro" id="IPR004358">
    <property type="entry name" value="Sig_transdc_His_kin-like_C"/>
</dbReference>
<dbReference type="FunFam" id="1.10.510.10:FF:000579">
    <property type="entry name" value="Sensor histidine kinase/response regulator, putative"/>
    <property type="match status" value="1"/>
</dbReference>
<dbReference type="InterPro" id="IPR036097">
    <property type="entry name" value="HisK_dim/P_sf"/>
</dbReference>
<dbReference type="EMBL" id="ML996583">
    <property type="protein sequence ID" value="KAF2753706.1"/>
    <property type="molecule type" value="Genomic_DNA"/>
</dbReference>
<dbReference type="FunFam" id="1.10.287.130:FF:000003">
    <property type="entry name" value="Histidine kinase"/>
    <property type="match status" value="1"/>
</dbReference>
<dbReference type="PROSITE" id="PS50011">
    <property type="entry name" value="PROTEIN_KINASE_DOM"/>
    <property type="match status" value="1"/>
</dbReference>
<keyword evidence="19" id="KW-1185">Reference proteome</keyword>
<gene>
    <name evidence="18" type="ORF">EJ05DRAFT_494784</name>
</gene>
<evidence type="ECO:0000313" key="19">
    <source>
        <dbReference type="Proteomes" id="UP000799437"/>
    </source>
</evidence>
<dbReference type="FunFam" id="3.30.565.10:FF:000010">
    <property type="entry name" value="Sensor histidine kinase RcsC"/>
    <property type="match status" value="1"/>
</dbReference>
<dbReference type="InterPro" id="IPR036890">
    <property type="entry name" value="HATPase_C_sf"/>
</dbReference>
<evidence type="ECO:0000256" key="4">
    <source>
        <dbReference type="ARBA" id="ARBA00022475"/>
    </source>
</evidence>
<dbReference type="InterPro" id="IPR011009">
    <property type="entry name" value="Kinase-like_dom_sf"/>
</dbReference>
<keyword evidence="8" id="KW-0547">Nucleotide-binding</keyword>
<evidence type="ECO:0000256" key="8">
    <source>
        <dbReference type="ARBA" id="ARBA00022741"/>
    </source>
</evidence>
<dbReference type="RefSeq" id="XP_033596157.1">
    <property type="nucleotide sequence ID" value="XM_033746211.1"/>
</dbReference>
<organism evidence="18 19">
    <name type="scientific">Pseudovirgaria hyperparasitica</name>
    <dbReference type="NCBI Taxonomy" id="470096"/>
    <lineage>
        <taxon>Eukaryota</taxon>
        <taxon>Fungi</taxon>
        <taxon>Dikarya</taxon>
        <taxon>Ascomycota</taxon>
        <taxon>Pezizomycotina</taxon>
        <taxon>Dothideomycetes</taxon>
        <taxon>Dothideomycetes incertae sedis</taxon>
        <taxon>Acrospermales</taxon>
        <taxon>Acrospermaceae</taxon>
        <taxon>Pseudovirgaria</taxon>
    </lineage>
</organism>
<protein>
    <recommendedName>
        <fullName evidence="3">histidine kinase</fullName>
        <ecNumber evidence="3">2.7.13.3</ecNumber>
    </recommendedName>
</protein>
<keyword evidence="6" id="KW-0808">Transferase</keyword>
<evidence type="ECO:0000256" key="10">
    <source>
        <dbReference type="ARBA" id="ARBA00022840"/>
    </source>
</evidence>
<feature type="modified residue" description="4-aspartylphosphate" evidence="13">
    <location>
        <position position="2247"/>
    </location>
</feature>
<feature type="domain" description="Protein kinase" evidence="15">
    <location>
        <begin position="57"/>
        <end position="368"/>
    </location>
</feature>
<keyword evidence="11" id="KW-1133">Transmembrane helix</keyword>
<reference evidence="18" key="1">
    <citation type="journal article" date="2020" name="Stud. Mycol.">
        <title>101 Dothideomycetes genomes: a test case for predicting lifestyles and emergence of pathogens.</title>
        <authorList>
            <person name="Haridas S."/>
            <person name="Albert R."/>
            <person name="Binder M."/>
            <person name="Bloem J."/>
            <person name="Labutti K."/>
            <person name="Salamov A."/>
            <person name="Andreopoulos B."/>
            <person name="Baker S."/>
            <person name="Barry K."/>
            <person name="Bills G."/>
            <person name="Bluhm B."/>
            <person name="Cannon C."/>
            <person name="Castanera R."/>
            <person name="Culley D."/>
            <person name="Daum C."/>
            <person name="Ezra D."/>
            <person name="Gonzalez J."/>
            <person name="Henrissat B."/>
            <person name="Kuo A."/>
            <person name="Liang C."/>
            <person name="Lipzen A."/>
            <person name="Lutzoni F."/>
            <person name="Magnuson J."/>
            <person name="Mondo S."/>
            <person name="Nolan M."/>
            <person name="Ohm R."/>
            <person name="Pangilinan J."/>
            <person name="Park H.-J."/>
            <person name="Ramirez L."/>
            <person name="Alfaro M."/>
            <person name="Sun H."/>
            <person name="Tritt A."/>
            <person name="Yoshinaga Y."/>
            <person name="Zwiers L.-H."/>
            <person name="Turgeon B."/>
            <person name="Goodwin S."/>
            <person name="Spatafora J."/>
            <person name="Crous P."/>
            <person name="Grigoriev I."/>
        </authorList>
    </citation>
    <scope>NUCLEOTIDE SEQUENCE</scope>
    <source>
        <strain evidence="18">CBS 121739</strain>
    </source>
</reference>
<dbReference type="CDD" id="cd17546">
    <property type="entry name" value="REC_hyHK_CKI1_RcsC-like"/>
    <property type="match status" value="1"/>
</dbReference>
<keyword evidence="10" id="KW-0067">ATP-binding</keyword>
<dbReference type="GO" id="GO:0005524">
    <property type="term" value="F:ATP binding"/>
    <property type="evidence" value="ECO:0007669"/>
    <property type="project" value="UniProtKB-KW"/>
</dbReference>
<evidence type="ECO:0000259" key="16">
    <source>
        <dbReference type="PROSITE" id="PS50109"/>
    </source>
</evidence>
<dbReference type="InterPro" id="IPR001789">
    <property type="entry name" value="Sig_transdc_resp-reg_receiver"/>
</dbReference>
<dbReference type="SMART" id="SM00220">
    <property type="entry name" value="S_TKc"/>
    <property type="match status" value="1"/>
</dbReference>
<dbReference type="InterPro" id="IPR029016">
    <property type="entry name" value="GAF-like_dom_sf"/>
</dbReference>
<dbReference type="OrthoDB" id="60033at2759"/>
<dbReference type="CDD" id="cd16922">
    <property type="entry name" value="HATPase_EvgS-ArcB-TorS-like"/>
    <property type="match status" value="1"/>
</dbReference>
<dbReference type="FunFam" id="3.30.450.40:FF:000044">
    <property type="entry name" value="Putative sensor histidine kinase/response regulator"/>
    <property type="match status" value="1"/>
</dbReference>
<dbReference type="PANTHER" id="PTHR43047">
    <property type="entry name" value="TWO-COMPONENT HISTIDINE PROTEIN KINASE"/>
    <property type="match status" value="1"/>
</dbReference>
<dbReference type="Gene3D" id="3.40.50.2300">
    <property type="match status" value="1"/>
</dbReference>
<comment type="catalytic activity">
    <reaction evidence="1">
        <text>ATP + protein L-histidine = ADP + protein N-phospho-L-histidine.</text>
        <dbReference type="EC" id="2.7.13.3"/>
    </reaction>
</comment>
<dbReference type="PROSITE" id="PS50109">
    <property type="entry name" value="HIS_KIN"/>
    <property type="match status" value="1"/>
</dbReference>
<dbReference type="SUPFAM" id="SSF52172">
    <property type="entry name" value="CheY-like"/>
    <property type="match status" value="1"/>
</dbReference>
<dbReference type="InterPro" id="IPR027417">
    <property type="entry name" value="P-loop_NTPase"/>
</dbReference>
<evidence type="ECO:0000256" key="6">
    <source>
        <dbReference type="ARBA" id="ARBA00022679"/>
    </source>
</evidence>
<dbReference type="Pfam" id="PF01590">
    <property type="entry name" value="GAF"/>
    <property type="match status" value="1"/>
</dbReference>
<feature type="region of interest" description="Disordered" evidence="14">
    <location>
        <begin position="655"/>
        <end position="689"/>
    </location>
</feature>
<evidence type="ECO:0000256" key="13">
    <source>
        <dbReference type="PROSITE-ProRule" id="PRU00169"/>
    </source>
</evidence>
<keyword evidence="5 13" id="KW-0597">Phosphoprotein</keyword>
<dbReference type="SUPFAM" id="SSF55781">
    <property type="entry name" value="GAF domain-like"/>
    <property type="match status" value="1"/>
</dbReference>
<dbReference type="SMART" id="SM00448">
    <property type="entry name" value="REC"/>
    <property type="match status" value="1"/>
</dbReference>
<dbReference type="SMART" id="SM00387">
    <property type="entry name" value="HATPase_c"/>
    <property type="match status" value="1"/>
</dbReference>
<dbReference type="Gene3D" id="3.30.450.40">
    <property type="match status" value="1"/>
</dbReference>
<evidence type="ECO:0000313" key="18">
    <source>
        <dbReference type="EMBL" id="KAF2753706.1"/>
    </source>
</evidence>
<feature type="domain" description="Response regulatory" evidence="17">
    <location>
        <begin position="2193"/>
        <end position="2304"/>
    </location>
</feature>
<dbReference type="Pfam" id="PF00072">
    <property type="entry name" value="Response_reg"/>
    <property type="match status" value="1"/>
</dbReference>
<dbReference type="GO" id="GO:0009927">
    <property type="term" value="F:histidine phosphotransfer kinase activity"/>
    <property type="evidence" value="ECO:0007669"/>
    <property type="project" value="TreeGrafter"/>
</dbReference>
<evidence type="ECO:0000256" key="14">
    <source>
        <dbReference type="SAM" id="MobiDB-lite"/>
    </source>
</evidence>
<evidence type="ECO:0000256" key="5">
    <source>
        <dbReference type="ARBA" id="ARBA00022553"/>
    </source>
</evidence>
<proteinExistence type="predicted"/>
<dbReference type="InterPro" id="IPR003594">
    <property type="entry name" value="HATPase_dom"/>
</dbReference>
<dbReference type="Gene3D" id="1.10.510.10">
    <property type="entry name" value="Transferase(Phosphotransferase) domain 1"/>
    <property type="match status" value="1"/>
</dbReference>
<dbReference type="SMART" id="SM00388">
    <property type="entry name" value="HisKA"/>
    <property type="match status" value="1"/>
</dbReference>
<evidence type="ECO:0000256" key="1">
    <source>
        <dbReference type="ARBA" id="ARBA00000085"/>
    </source>
</evidence>
<keyword evidence="7" id="KW-0812">Transmembrane</keyword>
<keyword evidence="4" id="KW-1003">Cell membrane</keyword>
<feature type="compositionally biased region" description="Polar residues" evidence="14">
    <location>
        <begin position="432"/>
        <end position="443"/>
    </location>
</feature>
<keyword evidence="12" id="KW-0472">Membrane</keyword>